<dbReference type="Proteomes" id="UP000092993">
    <property type="component" value="Unassembled WGS sequence"/>
</dbReference>
<dbReference type="InterPro" id="IPR027417">
    <property type="entry name" value="P-loop_NTPase"/>
</dbReference>
<sequence>MFGSLLDVPTHTVNMTTLRSTHDIWRSYSMSPYEAPSTCTLATFLLENEGKRCVVVLDEIEKVEDEKYLSSLLMPWEFGNCSFEAGRRHVNVSQVIWLATSNIGHDLVFEHQKSRQDPAMQMSREEYVDLMALLRPRVSERLGASLLSRVTTVLPFVPFTVDEQMAIAAEAFSSLAGEFAKDMPPATIEMIVRTSLSSYIPAEGARSLYRAVSTQLLDTV</sequence>
<reference evidence="1 2" key="1">
    <citation type="submission" date="2016-03" db="EMBL/GenBank/DDBJ databases">
        <title>Whole genome sequencing of Grifola frondosa 9006-11.</title>
        <authorList>
            <person name="Min B."/>
            <person name="Park H."/>
            <person name="Kim J.-G."/>
            <person name="Cho H."/>
            <person name="Oh Y.-L."/>
            <person name="Kong W.-S."/>
            <person name="Choi I.-G."/>
        </authorList>
    </citation>
    <scope>NUCLEOTIDE SEQUENCE [LARGE SCALE GENOMIC DNA]</scope>
    <source>
        <strain evidence="1 2">9006-11</strain>
    </source>
</reference>
<dbReference type="OMA" id="IWRSYSM"/>
<accession>A0A1C7LYK6</accession>
<dbReference type="SUPFAM" id="SSF52540">
    <property type="entry name" value="P-loop containing nucleoside triphosphate hydrolases"/>
    <property type="match status" value="1"/>
</dbReference>
<protein>
    <submittedName>
        <fullName evidence="1">Uncharacterized protein</fullName>
    </submittedName>
</protein>
<dbReference type="EMBL" id="LUGG01000018">
    <property type="protein sequence ID" value="OBZ69316.1"/>
    <property type="molecule type" value="Genomic_DNA"/>
</dbReference>
<name>A0A1C7LYK6_GRIFR</name>
<gene>
    <name evidence="1" type="ORF">A0H81_10962</name>
</gene>
<dbReference type="STRING" id="5627.A0A1C7LYK6"/>
<keyword evidence="2" id="KW-1185">Reference proteome</keyword>
<evidence type="ECO:0000313" key="2">
    <source>
        <dbReference type="Proteomes" id="UP000092993"/>
    </source>
</evidence>
<comment type="caution">
    <text evidence="1">The sequence shown here is derived from an EMBL/GenBank/DDBJ whole genome shotgun (WGS) entry which is preliminary data.</text>
</comment>
<dbReference type="OrthoDB" id="47330at2759"/>
<evidence type="ECO:0000313" key="1">
    <source>
        <dbReference type="EMBL" id="OBZ69316.1"/>
    </source>
</evidence>
<dbReference type="Gene3D" id="3.40.50.300">
    <property type="entry name" value="P-loop containing nucleotide triphosphate hydrolases"/>
    <property type="match status" value="1"/>
</dbReference>
<proteinExistence type="predicted"/>
<dbReference type="AlphaFoldDB" id="A0A1C7LYK6"/>
<organism evidence="1 2">
    <name type="scientific">Grifola frondosa</name>
    <name type="common">Maitake</name>
    <name type="synonym">Polyporus frondosus</name>
    <dbReference type="NCBI Taxonomy" id="5627"/>
    <lineage>
        <taxon>Eukaryota</taxon>
        <taxon>Fungi</taxon>
        <taxon>Dikarya</taxon>
        <taxon>Basidiomycota</taxon>
        <taxon>Agaricomycotina</taxon>
        <taxon>Agaricomycetes</taxon>
        <taxon>Polyporales</taxon>
        <taxon>Grifolaceae</taxon>
        <taxon>Grifola</taxon>
    </lineage>
</organism>